<dbReference type="Proteomes" id="UP000658690">
    <property type="component" value="Unassembled WGS sequence"/>
</dbReference>
<evidence type="ECO:0000313" key="4">
    <source>
        <dbReference type="EMBL" id="NOU86187.1"/>
    </source>
</evidence>
<feature type="domain" description="HTH araC/xylS-type" evidence="3">
    <location>
        <begin position="688"/>
        <end position="787"/>
    </location>
</feature>
<feature type="transmembrane region" description="Helical" evidence="2">
    <location>
        <begin position="317"/>
        <end position="335"/>
    </location>
</feature>
<evidence type="ECO:0000313" key="5">
    <source>
        <dbReference type="Proteomes" id="UP000658690"/>
    </source>
</evidence>
<keyword evidence="1" id="KW-0238">DNA-binding</keyword>
<evidence type="ECO:0000256" key="1">
    <source>
        <dbReference type="ARBA" id="ARBA00023125"/>
    </source>
</evidence>
<sequence length="801" mass="91882">MKSSDRWEGFLMGLFFQSRKSVFSRMFLSFTFVLVILIIGSSFGLYAVFENAGLRMVADANKKILSQISYSANYMNENARNFAFSVFSDPDVTQLMYQHEEDPRLLINMDRLNRLMQTNSFIYSFYIYNSRINQYYWVGDTSYEYPPGTNAKENMLLSVNPNRKKFTPYPRKLELKLRSSDGNPQTVNVFTYVVYELTSNKNVPEGAVIVNVKGEYLDHIIQSLQEKNRIPDTNTFIVDEKGFIISGGKQFLTDTSKMDYVQSILQSNEDSGYSIATINGEKMMVTFVSSDVLGWKFFNVTPYDVITSPIDGIKRTMMILCVGLLLIGFAVSFLISSKISSPIRTLVGSVKNLTKGERIGKNMDEVAWLSQAFTVTHHKAQLLEASERDREYQRRNELLSSLLLDPQTSYEIAHLQSLFAKHNFDFEFGRSYLLLSWRLDHYAEMEAGYSNRDRTLLRYAIANSVNEWLRKEYRCETVDLGEDRLISVLQGGADSFPDEQQDKLEHAIKDIQHWIAANLKLSVTASIGYVHADLSLIQQAYQEVYKISQYRLIFNHGALLKPSSLAKQNTDAYRLSAAKEKQFLDAILAGKFEDMAAVYAEITDELRSYSHDTIVSAILYIIYLTYNSVITLERNSVNKFHVDFNALTMDISRMETLEQITERFHRLFAHISTVMQEQKPKRNTAVAGAIAKLIESNYQDKMLCLEEIANTMNMSKVYIGKLFREAYGQSVADYITDVRFKKATELMNRGITNLNDILNEIGMENSNYFYKLFKVKMGVSFSEYKTKHLEQIVSGKERLGG</sequence>
<organism evidence="4 5">
    <name type="scientific">Paenibacillus germinis</name>
    <dbReference type="NCBI Taxonomy" id="2654979"/>
    <lineage>
        <taxon>Bacteria</taxon>
        <taxon>Bacillati</taxon>
        <taxon>Bacillota</taxon>
        <taxon>Bacilli</taxon>
        <taxon>Bacillales</taxon>
        <taxon>Paenibacillaceae</taxon>
        <taxon>Paenibacillus</taxon>
    </lineage>
</organism>
<dbReference type="Pfam" id="PF12833">
    <property type="entry name" value="HTH_18"/>
    <property type="match status" value="1"/>
</dbReference>
<dbReference type="EMBL" id="WHOC01000049">
    <property type="protein sequence ID" value="NOU86187.1"/>
    <property type="molecule type" value="Genomic_DNA"/>
</dbReference>
<dbReference type="PANTHER" id="PTHR43280">
    <property type="entry name" value="ARAC-FAMILY TRANSCRIPTIONAL REGULATOR"/>
    <property type="match status" value="1"/>
</dbReference>
<dbReference type="PANTHER" id="PTHR43280:SF10">
    <property type="entry name" value="REGULATORY PROTEIN POCR"/>
    <property type="match status" value="1"/>
</dbReference>
<feature type="transmembrane region" description="Helical" evidence="2">
    <location>
        <begin position="26"/>
        <end position="49"/>
    </location>
</feature>
<reference evidence="4 5" key="1">
    <citation type="submission" date="2019-10" db="EMBL/GenBank/DDBJ databases">
        <title>Description of Paenibacillus choica sp. nov.</title>
        <authorList>
            <person name="Carlier A."/>
            <person name="Qi S."/>
        </authorList>
    </citation>
    <scope>NUCLEOTIDE SEQUENCE [LARGE SCALE GENOMIC DNA]</scope>
    <source>
        <strain evidence="4 5">LMG 31460</strain>
    </source>
</reference>
<evidence type="ECO:0000256" key="2">
    <source>
        <dbReference type="SAM" id="Phobius"/>
    </source>
</evidence>
<dbReference type="SMART" id="SM00342">
    <property type="entry name" value="HTH_ARAC"/>
    <property type="match status" value="1"/>
</dbReference>
<keyword evidence="2" id="KW-1133">Transmembrane helix</keyword>
<evidence type="ECO:0000259" key="3">
    <source>
        <dbReference type="PROSITE" id="PS01124"/>
    </source>
</evidence>
<dbReference type="Gene3D" id="6.10.340.10">
    <property type="match status" value="1"/>
</dbReference>
<protein>
    <submittedName>
        <fullName evidence="4">Helix-turn-helix domain-containing protein</fullName>
    </submittedName>
</protein>
<dbReference type="InterPro" id="IPR018060">
    <property type="entry name" value="HTH_AraC"/>
</dbReference>
<comment type="caution">
    <text evidence="4">The sequence shown here is derived from an EMBL/GenBank/DDBJ whole genome shotgun (WGS) entry which is preliminary data.</text>
</comment>
<dbReference type="Gene3D" id="1.10.10.60">
    <property type="entry name" value="Homeodomain-like"/>
    <property type="match status" value="2"/>
</dbReference>
<dbReference type="PROSITE" id="PS01124">
    <property type="entry name" value="HTH_ARAC_FAMILY_2"/>
    <property type="match status" value="1"/>
</dbReference>
<keyword evidence="2" id="KW-0472">Membrane</keyword>
<keyword evidence="2" id="KW-0812">Transmembrane</keyword>
<keyword evidence="5" id="KW-1185">Reference proteome</keyword>
<accession>A0ABX1YZ06</accession>
<gene>
    <name evidence="4" type="ORF">GC102_10415</name>
</gene>
<name>A0ABX1YZ06_9BACL</name>
<proteinExistence type="predicted"/>